<keyword evidence="2" id="KW-0813">Transport</keyword>
<feature type="transmembrane region" description="Helical" evidence="9">
    <location>
        <begin position="278"/>
        <end position="302"/>
    </location>
</feature>
<comment type="subcellular location">
    <subcellularLocation>
        <location evidence="1">Cell membrane</location>
        <topology evidence="1">Multi-pass membrane protein</topology>
    </subcellularLocation>
</comment>
<evidence type="ECO:0000313" key="11">
    <source>
        <dbReference type="Proteomes" id="UP000286947"/>
    </source>
</evidence>
<keyword evidence="7 9" id="KW-0472">Membrane</keyword>
<dbReference type="PANTHER" id="PTHR11795:SF442">
    <property type="entry name" value="ABC TRANSPORTER ATP-BINDING PROTEIN"/>
    <property type="match status" value="1"/>
</dbReference>
<comment type="caution">
    <text evidence="10">The sequence shown here is derived from an EMBL/GenBank/DDBJ whole genome shotgun (WGS) entry which is preliminary data.</text>
</comment>
<gene>
    <name evidence="10" type="primary">livH_1</name>
    <name evidence="10" type="ORF">CUZ56_00390</name>
</gene>
<dbReference type="PANTHER" id="PTHR11795">
    <property type="entry name" value="BRANCHED-CHAIN AMINO ACID TRANSPORT SYSTEM PERMEASE PROTEIN LIVH"/>
    <property type="match status" value="1"/>
</dbReference>
<keyword evidence="4 9" id="KW-0812">Transmembrane</keyword>
<feature type="transmembrane region" description="Helical" evidence="9">
    <location>
        <begin position="192"/>
        <end position="216"/>
    </location>
</feature>
<evidence type="ECO:0000256" key="4">
    <source>
        <dbReference type="ARBA" id="ARBA00022692"/>
    </source>
</evidence>
<feature type="transmembrane region" description="Helical" evidence="9">
    <location>
        <begin position="16"/>
        <end position="37"/>
    </location>
</feature>
<dbReference type="InterPro" id="IPR001851">
    <property type="entry name" value="ABC_transp_permease"/>
</dbReference>
<dbReference type="Proteomes" id="UP000286947">
    <property type="component" value="Unassembled WGS sequence"/>
</dbReference>
<comment type="similarity">
    <text evidence="8">Belongs to the binding-protein-dependent transport system permease family. LivHM subfamily.</text>
</comment>
<feature type="transmembrane region" description="Helical" evidence="9">
    <location>
        <begin position="146"/>
        <end position="172"/>
    </location>
</feature>
<feature type="transmembrane region" description="Helical" evidence="9">
    <location>
        <begin position="67"/>
        <end position="86"/>
    </location>
</feature>
<dbReference type="GO" id="GO:0005886">
    <property type="term" value="C:plasma membrane"/>
    <property type="evidence" value="ECO:0007669"/>
    <property type="project" value="UniProtKB-SubCell"/>
</dbReference>
<keyword evidence="3" id="KW-1003">Cell membrane</keyword>
<evidence type="ECO:0000256" key="2">
    <source>
        <dbReference type="ARBA" id="ARBA00022448"/>
    </source>
</evidence>
<dbReference type="OrthoDB" id="8703217at2"/>
<evidence type="ECO:0000256" key="5">
    <source>
        <dbReference type="ARBA" id="ARBA00022970"/>
    </source>
</evidence>
<keyword evidence="5" id="KW-0029">Amino-acid transport</keyword>
<evidence type="ECO:0000256" key="8">
    <source>
        <dbReference type="ARBA" id="ARBA00037998"/>
    </source>
</evidence>
<dbReference type="GO" id="GO:0006865">
    <property type="term" value="P:amino acid transport"/>
    <property type="evidence" value="ECO:0007669"/>
    <property type="project" value="UniProtKB-KW"/>
</dbReference>
<dbReference type="CDD" id="cd06582">
    <property type="entry name" value="TM_PBP1_LivH_like"/>
    <property type="match status" value="1"/>
</dbReference>
<proteinExistence type="inferred from homology"/>
<sequence>MSLELFGLSLLNGLSYGLLLFMLSAGLTLIFGIMRVLNLAHGSFYMLGAYLGYTATCIVGMNFWLTLILVPCAVGMVGVLSEKYLLRRVHARGHLAELLLTYGLALLVLAVVQWIWGKAPVEYRIPAFLQGHLFELWGMSFPRYRALIMGIALFMLLFLIILLRGTSTGLLLQAATQNPRMLESLGYNVPALWAWVFGAGCALAALAGVLGGFAYVTEPAMAQSMGMLLFVVIVIGGMGSLTGALLASVLLGVFQTLAVGINIRLADLLHMDVVATGSLWNVTLSQCAPLLPFILMVLVLLLRPQGLLGARQERRV</sequence>
<evidence type="ECO:0000256" key="7">
    <source>
        <dbReference type="ARBA" id="ARBA00023136"/>
    </source>
</evidence>
<keyword evidence="11" id="KW-1185">Reference proteome</keyword>
<organism evidence="10 11">
    <name type="scientific">Saezia sanguinis</name>
    <dbReference type="NCBI Taxonomy" id="1965230"/>
    <lineage>
        <taxon>Bacteria</taxon>
        <taxon>Pseudomonadati</taxon>
        <taxon>Pseudomonadota</taxon>
        <taxon>Betaproteobacteria</taxon>
        <taxon>Burkholderiales</taxon>
        <taxon>Saeziaceae</taxon>
        <taxon>Saezia</taxon>
    </lineage>
</organism>
<feature type="transmembrane region" description="Helical" evidence="9">
    <location>
        <begin position="98"/>
        <end position="117"/>
    </location>
</feature>
<accession>A0A433SGM7</accession>
<reference evidence="10 11" key="1">
    <citation type="submission" date="2018-01" db="EMBL/GenBank/DDBJ databases">
        <title>Saezia sanguinis gen. nov., sp. nov., in the order Burkholderiales isolated from human blood.</title>
        <authorList>
            <person name="Medina-Pascual M.J."/>
            <person name="Valdezate S."/>
            <person name="Monzon S."/>
            <person name="Cuesta I."/>
            <person name="Carrasco G."/>
            <person name="Villalon P."/>
            <person name="Saez-Nieto J.A."/>
        </authorList>
    </citation>
    <scope>NUCLEOTIDE SEQUENCE [LARGE SCALE GENOMIC DNA]</scope>
    <source>
        <strain evidence="10 11">CNM695-12</strain>
    </source>
</reference>
<dbReference type="RefSeq" id="WP_126977674.1">
    <property type="nucleotide sequence ID" value="NZ_PQSP01000001.1"/>
</dbReference>
<protein>
    <submittedName>
        <fullName evidence="10">High-affinity branched-chain amino acid transport system permease protein LivH</fullName>
    </submittedName>
</protein>
<evidence type="ECO:0000313" key="10">
    <source>
        <dbReference type="EMBL" id="RUS67909.1"/>
    </source>
</evidence>
<dbReference type="GO" id="GO:0022857">
    <property type="term" value="F:transmembrane transporter activity"/>
    <property type="evidence" value="ECO:0007669"/>
    <property type="project" value="InterPro"/>
</dbReference>
<name>A0A433SGM7_9BURK</name>
<keyword evidence="6 9" id="KW-1133">Transmembrane helix</keyword>
<evidence type="ECO:0000256" key="6">
    <source>
        <dbReference type="ARBA" id="ARBA00022989"/>
    </source>
</evidence>
<feature type="transmembrane region" description="Helical" evidence="9">
    <location>
        <begin position="228"/>
        <end position="258"/>
    </location>
</feature>
<evidence type="ECO:0000256" key="3">
    <source>
        <dbReference type="ARBA" id="ARBA00022475"/>
    </source>
</evidence>
<dbReference type="Pfam" id="PF02653">
    <property type="entry name" value="BPD_transp_2"/>
    <property type="match status" value="1"/>
</dbReference>
<dbReference type="AlphaFoldDB" id="A0A433SGM7"/>
<dbReference type="InterPro" id="IPR052157">
    <property type="entry name" value="BCAA_transport_permease"/>
</dbReference>
<evidence type="ECO:0000256" key="9">
    <source>
        <dbReference type="SAM" id="Phobius"/>
    </source>
</evidence>
<dbReference type="EMBL" id="PQSP01000001">
    <property type="protein sequence ID" value="RUS67909.1"/>
    <property type="molecule type" value="Genomic_DNA"/>
</dbReference>
<evidence type="ECO:0000256" key="1">
    <source>
        <dbReference type="ARBA" id="ARBA00004651"/>
    </source>
</evidence>